<keyword evidence="1" id="KW-0812">Transmembrane</keyword>
<dbReference type="KEGG" id="pbor:BSF38_05301"/>
<evidence type="ECO:0000256" key="1">
    <source>
        <dbReference type="SAM" id="Phobius"/>
    </source>
</evidence>
<reference evidence="3" key="1">
    <citation type="submission" date="2016-12" db="EMBL/GenBank/DDBJ databases">
        <title>Comparative genomics of four Isosphaeraceae planctomycetes: a common pool of plasmids and glycoside hydrolase genes.</title>
        <authorList>
            <person name="Ivanova A."/>
        </authorList>
    </citation>
    <scope>NUCLEOTIDE SEQUENCE [LARGE SCALE GENOMIC DNA]</scope>
    <source>
        <strain evidence="3">PX4</strain>
    </source>
</reference>
<evidence type="ECO:0000313" key="3">
    <source>
        <dbReference type="Proteomes" id="UP000186309"/>
    </source>
</evidence>
<feature type="transmembrane region" description="Helical" evidence="1">
    <location>
        <begin position="41"/>
        <end position="67"/>
    </location>
</feature>
<feature type="transmembrane region" description="Helical" evidence="1">
    <location>
        <begin position="79"/>
        <end position="100"/>
    </location>
</feature>
<dbReference type="OrthoDB" id="9882632at2"/>
<dbReference type="Proteomes" id="UP000186309">
    <property type="component" value="Chromosome"/>
</dbReference>
<keyword evidence="3" id="KW-1185">Reference proteome</keyword>
<keyword evidence="1" id="KW-0472">Membrane</keyword>
<accession>A0A1U7CXR6</accession>
<dbReference type="AlphaFoldDB" id="A0A1U7CXR6"/>
<evidence type="ECO:0000313" key="2">
    <source>
        <dbReference type="EMBL" id="APW63725.1"/>
    </source>
</evidence>
<organism evidence="2 3">
    <name type="scientific">Paludisphaera borealis</name>
    <dbReference type="NCBI Taxonomy" id="1387353"/>
    <lineage>
        <taxon>Bacteria</taxon>
        <taxon>Pseudomonadati</taxon>
        <taxon>Planctomycetota</taxon>
        <taxon>Planctomycetia</taxon>
        <taxon>Isosphaerales</taxon>
        <taxon>Isosphaeraceae</taxon>
        <taxon>Paludisphaera</taxon>
    </lineage>
</organism>
<name>A0A1U7CXR6_9BACT</name>
<gene>
    <name evidence="2" type="ORF">BSF38_05301</name>
</gene>
<dbReference type="EMBL" id="CP019082">
    <property type="protein sequence ID" value="APW63725.1"/>
    <property type="molecule type" value="Genomic_DNA"/>
</dbReference>
<dbReference type="STRING" id="1387353.BSF38_05301"/>
<dbReference type="RefSeq" id="WP_076350037.1">
    <property type="nucleotide sequence ID" value="NZ_CP019082.1"/>
</dbReference>
<sequence>MLGFLRIFCLVGLPIFAIAVCSIWKPVRDPEPAKSVALRVAWTIVALMASVFLGMSLLFPLAAWLIWKPTARPKSVMDRVAWTVFAFGICLMVTMALFALTQEGDGDWRSWDRIRLHTRVFHHPGRRAARRILDPGDEEAYADFPRQEGPAERRLGRCGLILRPRRELVVRS</sequence>
<proteinExistence type="predicted"/>
<protein>
    <submittedName>
        <fullName evidence="2">Uncharacterized protein</fullName>
    </submittedName>
</protein>
<keyword evidence="1" id="KW-1133">Transmembrane helix</keyword>